<dbReference type="HOGENOM" id="CLU_050857_1_0_4"/>
<organism evidence="5 6">
    <name type="scientific">Janthinobacterium agaricidamnosum NBRC 102515 = DSM 9628</name>
    <dbReference type="NCBI Taxonomy" id="1349767"/>
    <lineage>
        <taxon>Bacteria</taxon>
        <taxon>Pseudomonadati</taxon>
        <taxon>Pseudomonadota</taxon>
        <taxon>Betaproteobacteria</taxon>
        <taxon>Burkholderiales</taxon>
        <taxon>Oxalobacteraceae</taxon>
        <taxon>Janthinobacterium</taxon>
    </lineage>
</organism>
<dbReference type="RefSeq" id="WP_051780446.1">
    <property type="nucleotide sequence ID" value="NZ_BCTH01000007.1"/>
</dbReference>
<evidence type="ECO:0000259" key="4">
    <source>
        <dbReference type="Pfam" id="PF00437"/>
    </source>
</evidence>
<evidence type="ECO:0000313" key="5">
    <source>
        <dbReference type="EMBL" id="CDG82342.1"/>
    </source>
</evidence>
<sequence length="323" mass="35011">MLAATTVKELRFSELYLGHETLDDRFSETPGADVNILSAGPALRRDLDLLLAMCRDALAAVSNSQRCRVLYDGVPYHVSVMRTTGGTVFVLRRIAGTIPSLSSLGIPDAYLRRLQVRDMSGLFIISGPSKSGKTTTACALIKQRLQAFGGLAVTGEELIELPLEGHHGTGVCYQTTIGGQLSFREGWNNLMRSGAQIIFVDEIRDEESAAAVLRASMEGRLIITTIPADSAIQAIIKLDALAAERLAPASVKTLMADGLAGVLHQRLGRDGKQPLMTETLFLRDALRTRSILRDGAYDQLAVDIKQQMAAMISSYEPARRVLA</sequence>
<dbReference type="Proteomes" id="UP000027604">
    <property type="component" value="Chromosome I"/>
</dbReference>
<dbReference type="STRING" id="1349767.GJA_1704"/>
<keyword evidence="3" id="KW-0067">ATP-binding</keyword>
<evidence type="ECO:0000313" key="6">
    <source>
        <dbReference type="Proteomes" id="UP000027604"/>
    </source>
</evidence>
<dbReference type="PANTHER" id="PTHR30258:SF2">
    <property type="entry name" value="COMG OPERON PROTEIN 1"/>
    <property type="match status" value="1"/>
</dbReference>
<evidence type="ECO:0000256" key="1">
    <source>
        <dbReference type="ARBA" id="ARBA00006611"/>
    </source>
</evidence>
<evidence type="ECO:0000256" key="2">
    <source>
        <dbReference type="ARBA" id="ARBA00022741"/>
    </source>
</evidence>
<proteinExistence type="inferred from homology"/>
<dbReference type="Pfam" id="PF00437">
    <property type="entry name" value="T2SSE"/>
    <property type="match status" value="1"/>
</dbReference>
<feature type="domain" description="Bacterial type II secretion system protein E" evidence="4">
    <location>
        <begin position="77"/>
        <end position="269"/>
    </location>
</feature>
<comment type="similarity">
    <text evidence="1">Belongs to the GSP E family.</text>
</comment>
<dbReference type="eggNOG" id="COG2805">
    <property type="taxonomic scope" value="Bacteria"/>
</dbReference>
<dbReference type="GO" id="GO:0005524">
    <property type="term" value="F:ATP binding"/>
    <property type="evidence" value="ECO:0007669"/>
    <property type="project" value="UniProtKB-KW"/>
</dbReference>
<dbReference type="OrthoDB" id="5442742at2"/>
<dbReference type="Gene3D" id="3.40.50.300">
    <property type="entry name" value="P-loop containing nucleotide triphosphate hydrolases"/>
    <property type="match status" value="1"/>
</dbReference>
<accession>W0V4Z3</accession>
<dbReference type="EMBL" id="HG322949">
    <property type="protein sequence ID" value="CDG82342.1"/>
    <property type="molecule type" value="Genomic_DNA"/>
</dbReference>
<dbReference type="GO" id="GO:0005886">
    <property type="term" value="C:plasma membrane"/>
    <property type="evidence" value="ECO:0007669"/>
    <property type="project" value="TreeGrafter"/>
</dbReference>
<dbReference type="GO" id="GO:0016887">
    <property type="term" value="F:ATP hydrolysis activity"/>
    <property type="evidence" value="ECO:0007669"/>
    <property type="project" value="TreeGrafter"/>
</dbReference>
<dbReference type="AlphaFoldDB" id="W0V4Z3"/>
<name>W0V4Z3_9BURK</name>
<dbReference type="PATRIC" id="fig|1349767.4.peg.3381"/>
<protein>
    <submittedName>
        <fullName evidence="5">Type II/IV secretion system family protein</fullName>
    </submittedName>
</protein>
<reference evidence="5 6" key="1">
    <citation type="journal article" date="2015" name="Genome Announc.">
        <title>Genome Sequence of Mushroom Soft-Rot Pathogen Janthinobacterium agaricidamnosum.</title>
        <authorList>
            <person name="Graupner K."/>
            <person name="Lackner G."/>
            <person name="Hertweck C."/>
        </authorList>
    </citation>
    <scope>NUCLEOTIDE SEQUENCE [LARGE SCALE GENOMIC DNA]</scope>
    <source>
        <strain evidence="6">NBRC 102515 / DSM 9628</strain>
    </source>
</reference>
<dbReference type="InterPro" id="IPR027417">
    <property type="entry name" value="P-loop_NTPase"/>
</dbReference>
<keyword evidence="2" id="KW-0547">Nucleotide-binding</keyword>
<dbReference type="InterPro" id="IPR001482">
    <property type="entry name" value="T2SS/T4SS_dom"/>
</dbReference>
<evidence type="ECO:0000256" key="3">
    <source>
        <dbReference type="ARBA" id="ARBA00022840"/>
    </source>
</evidence>
<dbReference type="SUPFAM" id="SSF52540">
    <property type="entry name" value="P-loop containing nucleoside triphosphate hydrolases"/>
    <property type="match status" value="1"/>
</dbReference>
<dbReference type="KEGG" id="jag:GJA_1704"/>
<gene>
    <name evidence="5" type="ORF">GJA_1704</name>
</gene>
<dbReference type="PANTHER" id="PTHR30258">
    <property type="entry name" value="TYPE II SECRETION SYSTEM PROTEIN GSPE-RELATED"/>
    <property type="match status" value="1"/>
</dbReference>
<keyword evidence="6" id="KW-1185">Reference proteome</keyword>